<evidence type="ECO:0000313" key="3">
    <source>
        <dbReference type="Proteomes" id="UP000183794"/>
    </source>
</evidence>
<dbReference type="NCBIfam" id="NF033579">
    <property type="entry name" value="transpos_IS5_2"/>
    <property type="match status" value="1"/>
</dbReference>
<protein>
    <submittedName>
        <fullName evidence="2">Hypothetical transposase</fullName>
    </submittedName>
</protein>
<dbReference type="AlphaFoldDB" id="A0A1L0DBK0"/>
<name>A0A1L0DBK0_9GAMM</name>
<feature type="domain" description="Transposase DDE" evidence="1">
    <location>
        <begin position="3"/>
        <end position="104"/>
    </location>
</feature>
<accession>A0A1L0DBK0</accession>
<dbReference type="InterPro" id="IPR053520">
    <property type="entry name" value="Transposase_Tn903"/>
</dbReference>
<proteinExistence type="predicted"/>
<dbReference type="Proteomes" id="UP000183794">
    <property type="component" value="Unassembled WGS sequence"/>
</dbReference>
<evidence type="ECO:0000313" key="2">
    <source>
        <dbReference type="EMBL" id="SGY84582.1"/>
    </source>
</evidence>
<dbReference type="InterPro" id="IPR053172">
    <property type="entry name" value="Tn903_transposase"/>
</dbReference>
<dbReference type="PANTHER" id="PTHR34631">
    <property type="match status" value="1"/>
</dbReference>
<sequence length="282" mass="32831">MKSWQDDVRIYDGTGSTVKYPNSTIEACHYLRMVFKLPLRQTQGFIENILEMFSADNLQCPDYTLLSKRLFQLGFDTPKFKRNEKMDDDIVAIAIDSTGLKRFGRDEWHQEKHKVNAKRSWRKAHFGVNGNHIIESAVLTHKDEMDDQIVDAICAQITVAVEHITADKMYDTNAVYQTLEKYFPDAQIIIPPKDNTFADEFHHSKRMSNLIESFALGIMRWQKLRHYGRRNVSETAIQRYKKILGNKLHSRNFSNQNQEILLGCSILNRFTHLGMPNSYRVA</sequence>
<dbReference type="PANTHER" id="PTHR34631:SF3">
    <property type="entry name" value="ISSOD12 TRANSPOSASE TNPA_ISSOD12"/>
    <property type="match status" value="1"/>
</dbReference>
<dbReference type="InterPro" id="IPR025668">
    <property type="entry name" value="Tnp_DDE_dom"/>
</dbReference>
<dbReference type="Pfam" id="PF13737">
    <property type="entry name" value="DDE_Tnp_1_5"/>
    <property type="match status" value="1"/>
</dbReference>
<reference evidence="2 3" key="1">
    <citation type="submission" date="2016-11" db="EMBL/GenBank/DDBJ databases">
        <authorList>
            <person name="Jaros S."/>
            <person name="Januszkiewicz K."/>
            <person name="Wedrychowicz H."/>
        </authorList>
    </citation>
    <scope>NUCLEOTIDE SEQUENCE [LARGE SCALE GENOMIC DNA]</scope>
    <source>
        <strain evidence="2">NVI 5450</strain>
    </source>
</reference>
<dbReference type="EMBL" id="FPLD01000013">
    <property type="protein sequence ID" value="SGY84582.1"/>
    <property type="molecule type" value="Genomic_DNA"/>
</dbReference>
<evidence type="ECO:0000259" key="1">
    <source>
        <dbReference type="Pfam" id="PF13737"/>
    </source>
</evidence>
<gene>
    <name evidence="2" type="ORF">NVI5450_0405</name>
</gene>
<organism evidence="2 3">
    <name type="scientific">Moritella viscosa</name>
    <dbReference type="NCBI Taxonomy" id="80854"/>
    <lineage>
        <taxon>Bacteria</taxon>
        <taxon>Pseudomonadati</taxon>
        <taxon>Pseudomonadota</taxon>
        <taxon>Gammaproteobacteria</taxon>
        <taxon>Alteromonadales</taxon>
        <taxon>Moritellaceae</taxon>
        <taxon>Moritella</taxon>
    </lineage>
</organism>